<dbReference type="GeneID" id="28834917"/>
<evidence type="ECO:0000313" key="1">
    <source>
        <dbReference type="EMBL" id="OBU00470.1"/>
    </source>
</evidence>
<dbReference type="PANTHER" id="PTHR36091:SF2">
    <property type="entry name" value="AMINOGLYCOSIDE PHOSPHOTRANSFERASE DOMAIN-CONTAINING PROTEIN"/>
    <property type="match status" value="1"/>
</dbReference>
<sequence>MDDGFEVIVKIPYHLTVPKHFTTESEVATLDFLQSKGIPIPRVYAWSSKSDNAVGTEYIIMEKAPGQPLEDRVRLVTSYIELEIKLFSLRIDAFGSLYYKETLPPHLQADIYAADTPDESGDAKRFCVGPAADYMFWRGKRDGLELDRGPWRDPHAYLRAIGTKELELTRRFGKPLENEFPHGDMLEGKIAPEAYIELFDKYLALSSYLLPKSRDNLLNRPTLRHPDLNPTNIFVSDECEVSCIIDWQHTTVLPFLLAAGNPPIFENPDPTPPKDYVAPTLPENYASLNPDEKEYADELHRRRMLFYLYMIFNGKDNNDHFSAMRSPLLAQRQHLIDRAGMQWTGNTVTLQGALMRVVDGWGLLALEGHGGVECPVSFGAEESEAFYELEKNWFNANILVEH</sequence>
<dbReference type="InterPro" id="IPR011009">
    <property type="entry name" value="Kinase-like_dom_sf"/>
</dbReference>
<reference evidence="1 2" key="1">
    <citation type="submission" date="2016-03" db="EMBL/GenBank/DDBJ databases">
        <title>Comparative genomics of Pseudogymnoascus destructans, the fungus causing white-nose syndrome of bats.</title>
        <authorList>
            <person name="Palmer J.M."/>
            <person name="Drees K.P."/>
            <person name="Foster J.T."/>
            <person name="Lindner D.L."/>
        </authorList>
    </citation>
    <scope>NUCLEOTIDE SEQUENCE [LARGE SCALE GENOMIC DNA]</scope>
    <source>
        <strain evidence="1 2">UAMH 10579</strain>
    </source>
</reference>
<evidence type="ECO:0000313" key="2">
    <source>
        <dbReference type="Proteomes" id="UP000091956"/>
    </source>
</evidence>
<dbReference type="OrthoDB" id="2831558at2759"/>
<dbReference type="SUPFAM" id="SSF56112">
    <property type="entry name" value="Protein kinase-like (PK-like)"/>
    <property type="match status" value="1"/>
</dbReference>
<protein>
    <submittedName>
        <fullName evidence="1">Phosphotransferase enzyme</fullName>
    </submittedName>
</protein>
<keyword evidence="2" id="KW-1185">Reference proteome</keyword>
<dbReference type="EMBL" id="KV460209">
    <property type="protein sequence ID" value="OBU00470.1"/>
    <property type="molecule type" value="Genomic_DNA"/>
</dbReference>
<proteinExistence type="predicted"/>
<organism evidence="1 2">
    <name type="scientific">Pseudogymnoascus verrucosus</name>
    <dbReference type="NCBI Taxonomy" id="342668"/>
    <lineage>
        <taxon>Eukaryota</taxon>
        <taxon>Fungi</taxon>
        <taxon>Dikarya</taxon>
        <taxon>Ascomycota</taxon>
        <taxon>Pezizomycotina</taxon>
        <taxon>Leotiomycetes</taxon>
        <taxon>Thelebolales</taxon>
        <taxon>Thelebolaceae</taxon>
        <taxon>Pseudogymnoascus</taxon>
    </lineage>
</organism>
<reference evidence="2" key="2">
    <citation type="journal article" date="2018" name="Nat. Commun.">
        <title>Extreme sensitivity to ultraviolet light in the fungal pathogen causing white-nose syndrome of bats.</title>
        <authorList>
            <person name="Palmer J.M."/>
            <person name="Drees K.P."/>
            <person name="Foster J.T."/>
            <person name="Lindner D.L."/>
        </authorList>
    </citation>
    <scope>NUCLEOTIDE SEQUENCE [LARGE SCALE GENOMIC DNA]</scope>
    <source>
        <strain evidence="2">UAMH 10579</strain>
    </source>
</reference>
<dbReference type="Proteomes" id="UP000091956">
    <property type="component" value="Unassembled WGS sequence"/>
</dbReference>
<keyword evidence="1" id="KW-0808">Transferase</keyword>
<dbReference type="RefSeq" id="XP_018134202.1">
    <property type="nucleotide sequence ID" value="XM_018271052.1"/>
</dbReference>
<name>A0A1B8GXC5_9PEZI</name>
<dbReference type="GO" id="GO:0005739">
    <property type="term" value="C:mitochondrion"/>
    <property type="evidence" value="ECO:0007669"/>
    <property type="project" value="TreeGrafter"/>
</dbReference>
<dbReference type="InterPro" id="IPR051035">
    <property type="entry name" value="Mito_inheritance_9"/>
</dbReference>
<dbReference type="PANTHER" id="PTHR36091">
    <property type="entry name" value="ALTERED INHERITANCE OF MITOCHONDRIA PROTEIN 9, MITOCHONDRIAL"/>
    <property type="match status" value="1"/>
</dbReference>
<accession>A0A1B8GXC5</accession>
<dbReference type="STRING" id="342668.A0A1B8GXC5"/>
<gene>
    <name evidence="1" type="primary">AIM9</name>
    <name evidence="1" type="ORF">VE01_01531</name>
</gene>
<dbReference type="GO" id="GO:0016740">
    <property type="term" value="F:transferase activity"/>
    <property type="evidence" value="ECO:0007669"/>
    <property type="project" value="UniProtKB-KW"/>
</dbReference>
<dbReference type="AlphaFoldDB" id="A0A1B8GXC5"/>